<comment type="similarity">
    <text evidence="2">Belongs to the HOP2 family.</text>
</comment>
<evidence type="ECO:0000256" key="5">
    <source>
        <dbReference type="ARBA" id="ARBA00023172"/>
    </source>
</evidence>
<dbReference type="GO" id="GO:0120231">
    <property type="term" value="C:DNA recombinase auxiliary factor complex"/>
    <property type="evidence" value="ECO:0007669"/>
    <property type="project" value="TreeGrafter"/>
</dbReference>
<keyword evidence="7" id="KW-0469">Meiosis</keyword>
<dbReference type="InterPro" id="IPR010776">
    <property type="entry name" value="Hop2_WH_dom"/>
</dbReference>
<organism evidence="11 12">
    <name type="scientific">Eumeta variegata</name>
    <name type="common">Bagworm moth</name>
    <name type="synonym">Eumeta japonica</name>
    <dbReference type="NCBI Taxonomy" id="151549"/>
    <lineage>
        <taxon>Eukaryota</taxon>
        <taxon>Metazoa</taxon>
        <taxon>Ecdysozoa</taxon>
        <taxon>Arthropoda</taxon>
        <taxon>Hexapoda</taxon>
        <taxon>Insecta</taxon>
        <taxon>Pterygota</taxon>
        <taxon>Neoptera</taxon>
        <taxon>Endopterygota</taxon>
        <taxon>Lepidoptera</taxon>
        <taxon>Glossata</taxon>
        <taxon>Ditrysia</taxon>
        <taxon>Tineoidea</taxon>
        <taxon>Psychidae</taxon>
        <taxon>Oiketicinae</taxon>
        <taxon>Eumeta</taxon>
    </lineage>
</organism>
<feature type="coiled-coil region" evidence="8">
    <location>
        <begin position="59"/>
        <end position="137"/>
    </location>
</feature>
<evidence type="ECO:0000313" key="12">
    <source>
        <dbReference type="Proteomes" id="UP000299102"/>
    </source>
</evidence>
<dbReference type="GO" id="GO:0007129">
    <property type="term" value="P:homologous chromosome pairing at meiosis"/>
    <property type="evidence" value="ECO:0007669"/>
    <property type="project" value="TreeGrafter"/>
</dbReference>
<feature type="domain" description="Homologous-pairing protein 2 winged helix" evidence="9">
    <location>
        <begin position="2"/>
        <end position="60"/>
    </location>
</feature>
<dbReference type="Pfam" id="PF18517">
    <property type="entry name" value="LZ3wCH"/>
    <property type="match status" value="1"/>
</dbReference>
<evidence type="ECO:0000313" key="11">
    <source>
        <dbReference type="EMBL" id="GBP71608.1"/>
    </source>
</evidence>
<protein>
    <recommendedName>
        <fullName evidence="3">Homologous-pairing protein 2 homolog</fullName>
    </recommendedName>
</protein>
<evidence type="ECO:0000256" key="2">
    <source>
        <dbReference type="ARBA" id="ARBA00007922"/>
    </source>
</evidence>
<evidence type="ECO:0000259" key="10">
    <source>
        <dbReference type="Pfam" id="PF18517"/>
    </source>
</evidence>
<evidence type="ECO:0000256" key="3">
    <source>
        <dbReference type="ARBA" id="ARBA00016093"/>
    </source>
</evidence>
<dbReference type="GO" id="GO:0120230">
    <property type="term" value="F:recombinase activator activity"/>
    <property type="evidence" value="ECO:0007669"/>
    <property type="project" value="TreeGrafter"/>
</dbReference>
<dbReference type="GO" id="GO:0003690">
    <property type="term" value="F:double-stranded DNA binding"/>
    <property type="evidence" value="ECO:0007669"/>
    <property type="project" value="TreeGrafter"/>
</dbReference>
<name>A0A4C1Y6T3_EUMVA</name>
<comment type="caution">
    <text evidence="11">The sequence shown here is derived from an EMBL/GenBank/DDBJ whole genome shotgun (WGS) entry which is preliminary data.</text>
</comment>
<reference evidence="11 12" key="1">
    <citation type="journal article" date="2019" name="Commun. Biol.">
        <title>The bagworm genome reveals a unique fibroin gene that provides high tensile strength.</title>
        <authorList>
            <person name="Kono N."/>
            <person name="Nakamura H."/>
            <person name="Ohtoshi R."/>
            <person name="Tomita M."/>
            <person name="Numata K."/>
            <person name="Arakawa K."/>
        </authorList>
    </citation>
    <scope>NUCLEOTIDE SEQUENCE [LARGE SCALE GENOMIC DNA]</scope>
</reference>
<dbReference type="AlphaFoldDB" id="A0A4C1Y6T3"/>
<feature type="domain" description="Leucine zipper with capping helix" evidence="10">
    <location>
        <begin position="141"/>
        <end position="196"/>
    </location>
</feature>
<comment type="subcellular location">
    <subcellularLocation>
        <location evidence="1">Nucleus</location>
    </subcellularLocation>
</comment>
<dbReference type="Pfam" id="PF07106">
    <property type="entry name" value="WHD_TBPIP"/>
    <property type="match status" value="1"/>
</dbReference>
<dbReference type="OrthoDB" id="272266at2759"/>
<keyword evidence="4 8" id="KW-0175">Coiled coil</keyword>
<evidence type="ECO:0000256" key="1">
    <source>
        <dbReference type="ARBA" id="ARBA00004123"/>
    </source>
</evidence>
<dbReference type="PANTHER" id="PTHR15938:SF0">
    <property type="entry name" value="HOMOLOGOUS-PAIRING PROTEIN 2 HOMOLOG"/>
    <property type="match status" value="1"/>
</dbReference>
<evidence type="ECO:0000256" key="7">
    <source>
        <dbReference type="ARBA" id="ARBA00023254"/>
    </source>
</evidence>
<dbReference type="Proteomes" id="UP000299102">
    <property type="component" value="Unassembled WGS sequence"/>
</dbReference>
<keyword evidence="12" id="KW-1185">Reference proteome</keyword>
<keyword evidence="5" id="KW-0233">DNA recombination</keyword>
<dbReference type="InterPro" id="IPR036388">
    <property type="entry name" value="WH-like_DNA-bd_sf"/>
</dbReference>
<keyword evidence="6" id="KW-0539">Nucleus</keyword>
<dbReference type="InterPro" id="IPR040661">
    <property type="entry name" value="LZ3wCH"/>
</dbReference>
<evidence type="ECO:0000256" key="6">
    <source>
        <dbReference type="ARBA" id="ARBA00023242"/>
    </source>
</evidence>
<dbReference type="STRING" id="151549.A0A4C1Y6T3"/>
<gene>
    <name evidence="11" type="primary">psmc3ip</name>
    <name evidence="11" type="ORF">EVAR_10821_1</name>
</gene>
<dbReference type="Gene3D" id="1.10.10.10">
    <property type="entry name" value="Winged helix-like DNA-binding domain superfamily/Winged helix DNA-binding domain"/>
    <property type="match status" value="1"/>
</dbReference>
<sequence>MANEAVLKYLMETNRPYSCTDVTANLRGAYTKTAVQKALDALSDSGKIKCKVYGKQKVYAAIQSENLDSENEIEDFDNKLKSCAEILVEKTATLKKAEAELKALLSAPTTSDAKKLISEINTKVETLQKKLDSLRTSTNVVSVDTKNNILDEHIQLCKEYRKRKRIATDIIESIMEGYPKPKKCLIEELGLETDEMLVSEIDTIPERHKISFYLDIVTTVQPGLVFDL</sequence>
<evidence type="ECO:0000259" key="9">
    <source>
        <dbReference type="Pfam" id="PF07106"/>
    </source>
</evidence>
<proteinExistence type="inferred from homology"/>
<dbReference type="EMBL" id="BGZK01001114">
    <property type="protein sequence ID" value="GBP71608.1"/>
    <property type="molecule type" value="Genomic_DNA"/>
</dbReference>
<accession>A0A4C1Y6T3</accession>
<evidence type="ECO:0000256" key="8">
    <source>
        <dbReference type="SAM" id="Coils"/>
    </source>
</evidence>
<dbReference type="GO" id="GO:0000709">
    <property type="term" value="P:meiotic joint molecule formation"/>
    <property type="evidence" value="ECO:0007669"/>
    <property type="project" value="TreeGrafter"/>
</dbReference>
<dbReference type="GO" id="GO:0000794">
    <property type="term" value="C:condensed nuclear chromosome"/>
    <property type="evidence" value="ECO:0007669"/>
    <property type="project" value="TreeGrafter"/>
</dbReference>
<evidence type="ECO:0000256" key="4">
    <source>
        <dbReference type="ARBA" id="ARBA00023054"/>
    </source>
</evidence>
<dbReference type="GO" id="GO:0010774">
    <property type="term" value="P:meiotic strand invasion involved in reciprocal meiotic recombination"/>
    <property type="evidence" value="ECO:0007669"/>
    <property type="project" value="TreeGrafter"/>
</dbReference>
<dbReference type="PANTHER" id="PTHR15938">
    <property type="entry name" value="TBP-1 INTERACTING PROTEIN"/>
    <property type="match status" value="1"/>
</dbReference>